<evidence type="ECO:0000313" key="3">
    <source>
        <dbReference type="EMBL" id="KAE9408314.1"/>
    </source>
</evidence>
<dbReference type="InterPro" id="IPR050300">
    <property type="entry name" value="GDXG_lipolytic_enzyme"/>
</dbReference>
<reference evidence="3" key="1">
    <citation type="journal article" date="2019" name="Environ. Microbiol.">
        <title>Fungal ecological strategies reflected in gene transcription - a case study of two litter decomposers.</title>
        <authorList>
            <person name="Barbi F."/>
            <person name="Kohler A."/>
            <person name="Barry K."/>
            <person name="Baskaran P."/>
            <person name="Daum C."/>
            <person name="Fauchery L."/>
            <person name="Ihrmark K."/>
            <person name="Kuo A."/>
            <person name="LaButti K."/>
            <person name="Lipzen A."/>
            <person name="Morin E."/>
            <person name="Grigoriev I.V."/>
            <person name="Henrissat B."/>
            <person name="Lindahl B."/>
            <person name="Martin F."/>
        </authorList>
    </citation>
    <scope>NUCLEOTIDE SEQUENCE</scope>
    <source>
        <strain evidence="3">JB14</strain>
    </source>
</reference>
<proteinExistence type="predicted"/>
<dbReference type="PANTHER" id="PTHR48081:SF33">
    <property type="entry name" value="KYNURENINE FORMAMIDASE"/>
    <property type="match status" value="1"/>
</dbReference>
<dbReference type="InterPro" id="IPR029058">
    <property type="entry name" value="AB_hydrolase_fold"/>
</dbReference>
<dbReference type="Pfam" id="PF20434">
    <property type="entry name" value="BD-FAE"/>
    <property type="match status" value="1"/>
</dbReference>
<organism evidence="3 4">
    <name type="scientific">Gymnopus androsaceus JB14</name>
    <dbReference type="NCBI Taxonomy" id="1447944"/>
    <lineage>
        <taxon>Eukaryota</taxon>
        <taxon>Fungi</taxon>
        <taxon>Dikarya</taxon>
        <taxon>Basidiomycota</taxon>
        <taxon>Agaricomycotina</taxon>
        <taxon>Agaricomycetes</taxon>
        <taxon>Agaricomycetidae</taxon>
        <taxon>Agaricales</taxon>
        <taxon>Marasmiineae</taxon>
        <taxon>Omphalotaceae</taxon>
        <taxon>Gymnopus</taxon>
    </lineage>
</organism>
<keyword evidence="1" id="KW-0378">Hydrolase</keyword>
<gene>
    <name evidence="3" type="ORF">BT96DRAFT_985661</name>
</gene>
<dbReference type="Proteomes" id="UP000799118">
    <property type="component" value="Unassembled WGS sequence"/>
</dbReference>
<dbReference type="OrthoDB" id="433474at2759"/>
<dbReference type="AlphaFoldDB" id="A0A6A4IHX3"/>
<dbReference type="SUPFAM" id="SSF53474">
    <property type="entry name" value="alpha/beta-Hydrolases"/>
    <property type="match status" value="1"/>
</dbReference>
<keyword evidence="4" id="KW-1185">Reference proteome</keyword>
<evidence type="ECO:0000313" key="4">
    <source>
        <dbReference type="Proteomes" id="UP000799118"/>
    </source>
</evidence>
<dbReference type="GO" id="GO:0016787">
    <property type="term" value="F:hydrolase activity"/>
    <property type="evidence" value="ECO:0007669"/>
    <property type="project" value="UniProtKB-KW"/>
</dbReference>
<evidence type="ECO:0000259" key="2">
    <source>
        <dbReference type="Pfam" id="PF20434"/>
    </source>
</evidence>
<dbReference type="EMBL" id="ML769391">
    <property type="protein sequence ID" value="KAE9408314.1"/>
    <property type="molecule type" value="Genomic_DNA"/>
</dbReference>
<dbReference type="InterPro" id="IPR049492">
    <property type="entry name" value="BD-FAE-like_dom"/>
</dbReference>
<feature type="domain" description="BD-FAE-like" evidence="2">
    <location>
        <begin position="265"/>
        <end position="383"/>
    </location>
</feature>
<sequence>MLNVSARALGSLVLLKPDVERSLGELNAIDLSLSAHRLSEVCHIPGLPHDLLSSPGFFRRFIYPWSWPLGVFVLCLFDERYGLSSRILMASSTSTILLRSWMSSWPPLIPDGHVELFKEDFKIPLVFIQMDPYAYAISNHFAVQSQLRIDMTQKDLCTLIIRSVFTKDELVWLMLNKALHLENYLEKQETFPPCTFRHFFSIVDMQSEIREAIERNGTFFSPAVVETFRTLYKEVHQNPTLSTTTQSHATVAENISYGPDERNILDVYVPLKPSTCSRSVMVFVHGGGLVAGDKVVLKGLFYANIGNYFASHNMIAVIINYRLVPNVTYLGAAEDIQFVREWLYTNISKPEYGNGDPHKVVFVGHSGGGLHIANNLYALKSNNSLSPPLAGVVYLSTPFSFDFELKVEQRLKVLSAYYDTESVDKILALAPLGLIEGMPSDSPVLDPKKLPSLIALMQYDMPDIPDMAFQFINKYWKKTAQKMLPEIVVVPGHNHASNVLSIGTQDDVQGRMLREFISRVCPESK</sequence>
<dbReference type="Gene3D" id="3.40.50.1820">
    <property type="entry name" value="alpha/beta hydrolase"/>
    <property type="match status" value="1"/>
</dbReference>
<protein>
    <submittedName>
        <fullName evidence="3">Alpha/beta-hydrolase</fullName>
    </submittedName>
</protein>
<name>A0A6A4IHX3_9AGAR</name>
<accession>A0A6A4IHX3</accession>
<evidence type="ECO:0000256" key="1">
    <source>
        <dbReference type="ARBA" id="ARBA00022801"/>
    </source>
</evidence>
<dbReference type="PANTHER" id="PTHR48081">
    <property type="entry name" value="AB HYDROLASE SUPERFAMILY PROTEIN C4A8.06C"/>
    <property type="match status" value="1"/>
</dbReference>